<evidence type="ECO:0000256" key="1">
    <source>
        <dbReference type="ARBA" id="ARBA00023002"/>
    </source>
</evidence>
<dbReference type="PANTHER" id="PTHR40279">
    <property type="entry name" value="PQQC-LIKE PROTEIN"/>
    <property type="match status" value="1"/>
</dbReference>
<dbReference type="EMBL" id="FOCP01000015">
    <property type="protein sequence ID" value="SEN36813.1"/>
    <property type="molecule type" value="Genomic_DNA"/>
</dbReference>
<dbReference type="OrthoDB" id="9800756at2"/>
<dbReference type="AlphaFoldDB" id="A0A1H8FYI9"/>
<dbReference type="InterPro" id="IPR027572">
    <property type="entry name" value="Fol-rel_CADD"/>
</dbReference>
<evidence type="ECO:0000313" key="3">
    <source>
        <dbReference type="Proteomes" id="UP000199459"/>
    </source>
</evidence>
<name>A0A1H8FYI9_9PROT</name>
<dbReference type="Pfam" id="PF14518">
    <property type="entry name" value="Haem_oxygenas_2"/>
    <property type="match status" value="1"/>
</dbReference>
<protein>
    <submittedName>
        <fullName evidence="2">Pyrroloquinoline-quinone synthase</fullName>
    </submittedName>
</protein>
<evidence type="ECO:0000313" key="2">
    <source>
        <dbReference type="EMBL" id="SEN36813.1"/>
    </source>
</evidence>
<keyword evidence="1" id="KW-0560">Oxidoreductase</keyword>
<dbReference type="GO" id="GO:0016491">
    <property type="term" value="F:oxidoreductase activity"/>
    <property type="evidence" value="ECO:0007669"/>
    <property type="project" value="UniProtKB-KW"/>
</dbReference>
<dbReference type="STRING" id="917.SAMN05216326_11824"/>
<dbReference type="InterPro" id="IPR039068">
    <property type="entry name" value="PqqC-like"/>
</dbReference>
<sequence>MTTNNLFKQKVSDAISARHLLKHPFYVAWTEGKLTKEQLRHYAEQYFYNVLAEPTYLSAVHFNTPHFSTESNSGDISVRQEVLQNLIDEEHGETNHPALWKKFACALGADDKSLTDAKALPNTEKLVSTFRDICLNRPFYAGLAALHAFESQVPDIAAVKIDGLAKFYGMTDPKDYAFFSVHQQADVYHSQAEWEIIERFADTPEKQEEVLAATREACDALWGFLDGIHDTYCANLKCEPEKESATIH</sequence>
<gene>
    <name evidence="2" type="ORF">SAMN05216325_11549</name>
</gene>
<dbReference type="SMART" id="SM01236">
    <property type="entry name" value="Haem_oxygenase_2"/>
    <property type="match status" value="1"/>
</dbReference>
<organism evidence="2 3">
    <name type="scientific">Nitrosomonas marina</name>
    <dbReference type="NCBI Taxonomy" id="917"/>
    <lineage>
        <taxon>Bacteria</taxon>
        <taxon>Pseudomonadati</taxon>
        <taxon>Pseudomonadota</taxon>
        <taxon>Betaproteobacteria</taxon>
        <taxon>Nitrosomonadales</taxon>
        <taxon>Nitrosomonadaceae</taxon>
        <taxon>Nitrosomonas</taxon>
    </lineage>
</organism>
<proteinExistence type="predicted"/>
<dbReference type="Proteomes" id="UP000199459">
    <property type="component" value="Unassembled WGS sequence"/>
</dbReference>
<reference evidence="2 3" key="1">
    <citation type="submission" date="2016-10" db="EMBL/GenBank/DDBJ databases">
        <authorList>
            <person name="de Groot N.N."/>
        </authorList>
    </citation>
    <scope>NUCLEOTIDE SEQUENCE [LARGE SCALE GENOMIC DNA]</scope>
    <source>
        <strain evidence="2 3">Nm22</strain>
    </source>
</reference>
<dbReference type="Gene3D" id="1.20.910.10">
    <property type="entry name" value="Heme oxygenase-like"/>
    <property type="match status" value="1"/>
</dbReference>
<dbReference type="NCBIfam" id="TIGR04305">
    <property type="entry name" value="fol_rel_CADD"/>
    <property type="match status" value="1"/>
</dbReference>
<dbReference type="SUPFAM" id="SSF48613">
    <property type="entry name" value="Heme oxygenase-like"/>
    <property type="match status" value="1"/>
</dbReference>
<dbReference type="InterPro" id="IPR016084">
    <property type="entry name" value="Haem_Oase-like_multi-hlx"/>
</dbReference>
<dbReference type="RefSeq" id="WP_090632899.1">
    <property type="nucleotide sequence ID" value="NZ_FOCP01000015.1"/>
</dbReference>
<accession>A0A1H8FYI9</accession>
<dbReference type="PANTHER" id="PTHR40279:SF3">
    <property type="entry name" value="4-AMINOBENZOATE SYNTHASE"/>
    <property type="match status" value="1"/>
</dbReference>